<name>A0A926NJ56_9BACI</name>
<dbReference type="EMBL" id="JACXAI010000014">
    <property type="protein sequence ID" value="MBD1380963.1"/>
    <property type="molecule type" value="Genomic_DNA"/>
</dbReference>
<organism evidence="1 2">
    <name type="scientific">Metabacillus arenae</name>
    <dbReference type="NCBI Taxonomy" id="2771434"/>
    <lineage>
        <taxon>Bacteria</taxon>
        <taxon>Bacillati</taxon>
        <taxon>Bacillota</taxon>
        <taxon>Bacilli</taxon>
        <taxon>Bacillales</taxon>
        <taxon>Bacillaceae</taxon>
        <taxon>Metabacillus</taxon>
    </lineage>
</organism>
<keyword evidence="2" id="KW-1185">Reference proteome</keyword>
<evidence type="ECO:0000313" key="2">
    <source>
        <dbReference type="Proteomes" id="UP000626844"/>
    </source>
</evidence>
<evidence type="ECO:0000313" key="1">
    <source>
        <dbReference type="EMBL" id="MBD1380963.1"/>
    </source>
</evidence>
<gene>
    <name evidence="1" type="ORF">IC621_12035</name>
</gene>
<accession>A0A926NJ56</accession>
<protein>
    <submittedName>
        <fullName evidence="1">Uncharacterized protein</fullName>
    </submittedName>
</protein>
<dbReference type="Proteomes" id="UP000626844">
    <property type="component" value="Unassembled WGS sequence"/>
</dbReference>
<sequence>MDLASVWEIFLFELQKHPLINQCFTKKIAGIPFLYVFHKEHLTQNELEKQLKASAKIAMTGKKITSETTFVRNDGIQFVYRHRFFVPQEKMFCCGNMCIDCIRLMK</sequence>
<reference evidence="1" key="1">
    <citation type="submission" date="2020-09" db="EMBL/GenBank/DDBJ databases">
        <title>A novel bacterium of genus Bacillus, isolated from South China Sea.</title>
        <authorList>
            <person name="Huang H."/>
            <person name="Mo K."/>
            <person name="Hu Y."/>
        </authorList>
    </citation>
    <scope>NUCLEOTIDE SEQUENCE</scope>
    <source>
        <strain evidence="1">IB182487</strain>
    </source>
</reference>
<proteinExistence type="predicted"/>
<comment type="caution">
    <text evidence="1">The sequence shown here is derived from an EMBL/GenBank/DDBJ whole genome shotgun (WGS) entry which is preliminary data.</text>
</comment>
<dbReference type="RefSeq" id="WP_191158558.1">
    <property type="nucleotide sequence ID" value="NZ_JACXAI010000014.1"/>
</dbReference>
<dbReference type="AlphaFoldDB" id="A0A926NJ56"/>